<evidence type="ECO:0000313" key="8">
    <source>
        <dbReference type="Proteomes" id="UP000236434"/>
    </source>
</evidence>
<evidence type="ECO:0000256" key="1">
    <source>
        <dbReference type="ARBA" id="ARBA00001947"/>
    </source>
</evidence>
<comment type="cofactor">
    <cofactor evidence="1">
        <name>Zn(2+)</name>
        <dbReference type="ChEBI" id="CHEBI:29105"/>
    </cofactor>
</comment>
<dbReference type="PROSITE" id="PS50860">
    <property type="entry name" value="AA_TRNA_LIGASE_II_ALA"/>
    <property type="match status" value="1"/>
</dbReference>
<dbReference type="EMBL" id="AZRL01000012">
    <property type="protein sequence ID" value="PNR96408.1"/>
    <property type="molecule type" value="Genomic_DNA"/>
</dbReference>
<evidence type="ECO:0000256" key="3">
    <source>
        <dbReference type="ARBA" id="ARBA00022723"/>
    </source>
</evidence>
<organism evidence="7 8">
    <name type="scientific">Petrotoga olearia DSM 13574</name>
    <dbReference type="NCBI Taxonomy" id="1122955"/>
    <lineage>
        <taxon>Bacteria</taxon>
        <taxon>Thermotogati</taxon>
        <taxon>Thermotogota</taxon>
        <taxon>Thermotogae</taxon>
        <taxon>Petrotogales</taxon>
        <taxon>Petrotogaceae</taxon>
        <taxon>Petrotoga</taxon>
    </lineage>
</organism>
<dbReference type="GO" id="GO:0006419">
    <property type="term" value="P:alanyl-tRNA aminoacylation"/>
    <property type="evidence" value="ECO:0007669"/>
    <property type="project" value="InterPro"/>
</dbReference>
<dbReference type="Proteomes" id="UP000236434">
    <property type="component" value="Unassembled WGS sequence"/>
</dbReference>
<keyword evidence="7" id="KW-0436">Ligase</keyword>
<dbReference type="Pfam" id="PF07973">
    <property type="entry name" value="tRNA_SAD"/>
    <property type="match status" value="1"/>
</dbReference>
<evidence type="ECO:0000256" key="5">
    <source>
        <dbReference type="SAM" id="Coils"/>
    </source>
</evidence>
<dbReference type="InterPro" id="IPR051335">
    <property type="entry name" value="Alanyl-tRNA_Editing_Enzymes"/>
</dbReference>
<dbReference type="GO" id="GO:0005524">
    <property type="term" value="F:ATP binding"/>
    <property type="evidence" value="ECO:0007669"/>
    <property type="project" value="InterPro"/>
</dbReference>
<dbReference type="RefSeq" id="WP_103066880.1">
    <property type="nucleotide sequence ID" value="NZ_AZRL01000012.1"/>
</dbReference>
<dbReference type="GO" id="GO:0004813">
    <property type="term" value="F:alanine-tRNA ligase activity"/>
    <property type="evidence" value="ECO:0007669"/>
    <property type="project" value="InterPro"/>
</dbReference>
<keyword evidence="3" id="KW-0479">Metal-binding</keyword>
<dbReference type="PANTHER" id="PTHR43462:SF1">
    <property type="entry name" value="ALANYL-TRNA EDITING PROTEIN AARSD1"/>
    <property type="match status" value="1"/>
</dbReference>
<evidence type="ECO:0000256" key="4">
    <source>
        <dbReference type="ARBA" id="ARBA00022833"/>
    </source>
</evidence>
<gene>
    <name evidence="7" type="ORF">X929_04770</name>
</gene>
<dbReference type="OrthoDB" id="9812949at2"/>
<keyword evidence="5" id="KW-0175">Coiled coil</keyword>
<dbReference type="Gene3D" id="2.40.30.130">
    <property type="match status" value="1"/>
</dbReference>
<comment type="subcellular location">
    <subcellularLocation>
        <location evidence="2">Cytoplasm</location>
    </subcellularLocation>
</comment>
<comment type="caution">
    <text evidence="7">The sequence shown here is derived from an EMBL/GenBank/DDBJ whole genome shotgun (WGS) entry which is preliminary data.</text>
</comment>
<keyword evidence="7" id="KW-0030">Aminoacyl-tRNA synthetase</keyword>
<evidence type="ECO:0000259" key="6">
    <source>
        <dbReference type="PROSITE" id="PS50860"/>
    </source>
</evidence>
<feature type="coiled-coil region" evidence="5">
    <location>
        <begin position="239"/>
        <end position="266"/>
    </location>
</feature>
<dbReference type="AlphaFoldDB" id="A0A2K1P0U1"/>
<dbReference type="InterPro" id="IPR018163">
    <property type="entry name" value="Thr/Ala-tRNA-synth_IIc_edit"/>
</dbReference>
<dbReference type="GO" id="GO:0003676">
    <property type="term" value="F:nucleic acid binding"/>
    <property type="evidence" value="ECO:0007669"/>
    <property type="project" value="InterPro"/>
</dbReference>
<dbReference type="Gene3D" id="3.30.980.10">
    <property type="entry name" value="Threonyl-trna Synthetase, Chain A, domain 2"/>
    <property type="match status" value="1"/>
</dbReference>
<keyword evidence="4" id="KW-0862">Zinc</keyword>
<reference evidence="7 8" key="1">
    <citation type="submission" date="2013-12" db="EMBL/GenBank/DDBJ databases">
        <title>Comparative genomics of Petrotoga isolates.</title>
        <authorList>
            <person name="Nesbo C.L."/>
            <person name="Charchuk R."/>
            <person name="Chow K."/>
        </authorList>
    </citation>
    <scope>NUCLEOTIDE SEQUENCE [LARGE SCALE GENOMIC DNA]</scope>
    <source>
        <strain evidence="7 8">DSM 13574</strain>
    </source>
</reference>
<dbReference type="GO" id="GO:0046872">
    <property type="term" value="F:metal ion binding"/>
    <property type="evidence" value="ECO:0007669"/>
    <property type="project" value="UniProtKB-KW"/>
</dbReference>
<sequence length="369" mass="42244">MSEKVKIINVIKQRDSYFATIENNPFYPDGKGGQLGDRGEIDIAEVLSTTETGVILNKHLNPGEYFYEIDKKRRFDIAQQHTAQHILSAAFERIASLKTVSFKMSEEYSTIDLNEQNIKGEVLNKAQELSNDIIAKCIEVEEIFTDREGTKKYNLRKPLSDKVSGEVRLIKIDDFDISACGGFHVKNTGNINLLKIINAERVKGDLTRVYFLAGIRAIKDYSQKDLILKSISFILTSGLYDLENKVESLLNENKDYKNRMKKLAEKNAYYLAKDLIEKPLIVNKNKIVYYKKEDETADFLHRYVDLKDYTLIVEDEKDKTFSIFSKNINCKELIEKLKTNNNIKGGGSEVRGNISGDIKLEDILKILEK</sequence>
<evidence type="ECO:0000256" key="2">
    <source>
        <dbReference type="ARBA" id="ARBA00004496"/>
    </source>
</evidence>
<feature type="domain" description="Alanyl-transfer RNA synthetases family profile" evidence="6">
    <location>
        <begin position="1"/>
        <end position="223"/>
    </location>
</feature>
<dbReference type="SUPFAM" id="SSF55186">
    <property type="entry name" value="ThrRS/AlaRS common domain"/>
    <property type="match status" value="1"/>
</dbReference>
<protein>
    <submittedName>
        <fullName evidence="7">Threonyl-tRNA synthetase</fullName>
    </submittedName>
</protein>
<name>A0A2K1P0U1_9BACT</name>
<dbReference type="SMART" id="SM00863">
    <property type="entry name" value="tRNA_SAD"/>
    <property type="match status" value="1"/>
</dbReference>
<dbReference type="PANTHER" id="PTHR43462">
    <property type="entry name" value="ALANYL-TRNA EDITING PROTEIN"/>
    <property type="match status" value="1"/>
</dbReference>
<dbReference type="InterPro" id="IPR012947">
    <property type="entry name" value="tRNA_SAD"/>
</dbReference>
<dbReference type="InterPro" id="IPR018165">
    <property type="entry name" value="Ala-tRNA-synth_IIc_core"/>
</dbReference>
<accession>A0A2K1P0U1</accession>
<proteinExistence type="predicted"/>
<dbReference type="GO" id="GO:0002161">
    <property type="term" value="F:aminoacyl-tRNA deacylase activity"/>
    <property type="evidence" value="ECO:0007669"/>
    <property type="project" value="UniProtKB-ARBA"/>
</dbReference>
<evidence type="ECO:0000313" key="7">
    <source>
        <dbReference type="EMBL" id="PNR96408.1"/>
    </source>
</evidence>
<dbReference type="GO" id="GO:0005737">
    <property type="term" value="C:cytoplasm"/>
    <property type="evidence" value="ECO:0007669"/>
    <property type="project" value="UniProtKB-SubCell"/>
</dbReference>